<dbReference type="InterPro" id="IPR006594">
    <property type="entry name" value="LisH"/>
</dbReference>
<dbReference type="OrthoDB" id="1933455at2759"/>
<feature type="region of interest" description="Disordered" evidence="5">
    <location>
        <begin position="1"/>
        <end position="24"/>
    </location>
</feature>
<keyword evidence="8" id="KW-1185">Reference proteome</keyword>
<accession>A0A2G5VN63</accession>
<evidence type="ECO:0000256" key="4">
    <source>
        <dbReference type="ARBA" id="ARBA00029678"/>
    </source>
</evidence>
<dbReference type="Pfam" id="PF10607">
    <property type="entry name" value="CTLH"/>
    <property type="match status" value="1"/>
</dbReference>
<dbReference type="GO" id="GO:0043249">
    <property type="term" value="P:erythrocyte maturation"/>
    <property type="evidence" value="ECO:0007669"/>
    <property type="project" value="UniProtKB-KW"/>
</dbReference>
<dbReference type="PROSITE" id="PS50897">
    <property type="entry name" value="CTLH"/>
    <property type="match status" value="1"/>
</dbReference>
<dbReference type="GO" id="GO:0043161">
    <property type="term" value="P:proteasome-mediated ubiquitin-dependent protein catabolic process"/>
    <property type="evidence" value="ECO:0007669"/>
    <property type="project" value="InterPro"/>
</dbReference>
<organism evidence="7 8">
    <name type="scientific">Caenorhabditis nigoni</name>
    <dbReference type="NCBI Taxonomy" id="1611254"/>
    <lineage>
        <taxon>Eukaryota</taxon>
        <taxon>Metazoa</taxon>
        <taxon>Ecdysozoa</taxon>
        <taxon>Nematoda</taxon>
        <taxon>Chromadorea</taxon>
        <taxon>Rhabditida</taxon>
        <taxon>Rhabditina</taxon>
        <taxon>Rhabditomorpha</taxon>
        <taxon>Rhabditoidea</taxon>
        <taxon>Rhabditidae</taxon>
        <taxon>Peloderinae</taxon>
        <taxon>Caenorhabditis</taxon>
    </lineage>
</organism>
<comment type="caution">
    <text evidence="7">The sequence shown here is derived from an EMBL/GenBank/DDBJ whole genome shotgun (WGS) entry which is preliminary data.</text>
</comment>
<reference evidence="8" key="1">
    <citation type="submission" date="2017-10" db="EMBL/GenBank/DDBJ databases">
        <title>Rapid genome shrinkage in a self-fertile nematode reveals novel sperm competition proteins.</title>
        <authorList>
            <person name="Yin D."/>
            <person name="Schwarz E.M."/>
            <person name="Thomas C.G."/>
            <person name="Felde R.L."/>
            <person name="Korf I.F."/>
            <person name="Cutter A.D."/>
            <person name="Schartner C.M."/>
            <person name="Ralston E.J."/>
            <person name="Meyer B.J."/>
            <person name="Haag E.S."/>
        </authorList>
    </citation>
    <scope>NUCLEOTIDE SEQUENCE [LARGE SCALE GENOMIC DNA]</scope>
    <source>
        <strain evidence="8">JU1422</strain>
    </source>
</reference>
<comment type="subcellular location">
    <subcellularLocation>
        <location evidence="1">Nucleus matrix</location>
    </subcellularLocation>
</comment>
<evidence type="ECO:0000256" key="5">
    <source>
        <dbReference type="SAM" id="MobiDB-lite"/>
    </source>
</evidence>
<dbReference type="InterPro" id="IPR024964">
    <property type="entry name" value="CTLH/CRA"/>
</dbReference>
<dbReference type="SMART" id="SM00668">
    <property type="entry name" value="CTLH"/>
    <property type="match status" value="1"/>
</dbReference>
<proteinExistence type="predicted"/>
<dbReference type="PANTHER" id="PTHR12170">
    <property type="entry name" value="MACROPHAGE ERYTHROBLAST ATTACHER-RELATED"/>
    <property type="match status" value="1"/>
</dbReference>
<dbReference type="PROSITE" id="PS50896">
    <property type="entry name" value="LISH"/>
    <property type="match status" value="1"/>
</dbReference>
<evidence type="ECO:0000256" key="3">
    <source>
        <dbReference type="ARBA" id="ARBA00023057"/>
    </source>
</evidence>
<sequence>MASGEPSTSEVPTGAGTTVGGKHSKRKSDIMSLDYCTFRVPYNELNVKFRNGQKDLDRAAASVAKAANLLTKKTAGATEPQAKEALQKNFEFLLKQVQDARVAMQKVLKEETGEADKIIMRCHMLQQEQQVNEDRPKRIDKALEKRKFARHICWHLLRCGMIVPAKKLVAEMKMEGMVDISIFEKFYEIEQALLDKDTKPCIEWCQYHRHRLRKIGSRIEVVARQQDIATLIEEQNIPEALAYIKKYFVPITKTQFPDDLKKIMGSVAMPLEISRMRNKELHAENRYEACYEFFIKEAYRLYQLPEHSAFSSIVQMGIAAQKTAMCEPDTKTPTNKQRCVVCRPDIWPLAEGLPNARSDGNKILCSLSNTVCNDEDNIPYLFPSGHVVGLRAINAGLRRANHKVYDPMHKQEIMEEEALRMYFM</sequence>
<dbReference type="GO" id="GO:0016363">
    <property type="term" value="C:nuclear matrix"/>
    <property type="evidence" value="ECO:0007669"/>
    <property type="project" value="UniProtKB-SubCell"/>
</dbReference>
<feature type="domain" description="CTLH" evidence="6">
    <location>
        <begin position="182"/>
        <end position="239"/>
    </location>
</feature>
<dbReference type="InterPro" id="IPR006595">
    <property type="entry name" value="CTLH_C"/>
</dbReference>
<evidence type="ECO:0000256" key="1">
    <source>
        <dbReference type="ARBA" id="ARBA00004109"/>
    </source>
</evidence>
<keyword evidence="3" id="KW-0265">Erythrocyte maturation</keyword>
<dbReference type="STRING" id="1611254.A0A2G5VN63"/>
<dbReference type="SMART" id="SM00757">
    <property type="entry name" value="CRA"/>
    <property type="match status" value="1"/>
</dbReference>
<evidence type="ECO:0000256" key="2">
    <source>
        <dbReference type="ARBA" id="ARBA00014384"/>
    </source>
</evidence>
<name>A0A2G5VN63_9PELO</name>
<dbReference type="AlphaFoldDB" id="A0A2G5VN63"/>
<evidence type="ECO:0000313" key="8">
    <source>
        <dbReference type="Proteomes" id="UP000230233"/>
    </source>
</evidence>
<dbReference type="PANTHER" id="PTHR12170:SF2">
    <property type="entry name" value="E3 UBIQUITIN-PROTEIN TRANSFERASE MAEA"/>
    <property type="match status" value="1"/>
</dbReference>
<feature type="compositionally biased region" description="Polar residues" evidence="5">
    <location>
        <begin position="1"/>
        <end position="11"/>
    </location>
</feature>
<evidence type="ECO:0000313" key="7">
    <source>
        <dbReference type="EMBL" id="PIC53259.1"/>
    </source>
</evidence>
<dbReference type="EMBL" id="PDUG01000001">
    <property type="protein sequence ID" value="PIC53259.1"/>
    <property type="molecule type" value="Genomic_DNA"/>
</dbReference>
<dbReference type="GO" id="GO:0004842">
    <property type="term" value="F:ubiquitin-protein transferase activity"/>
    <property type="evidence" value="ECO:0007669"/>
    <property type="project" value="InterPro"/>
</dbReference>
<dbReference type="InterPro" id="IPR013144">
    <property type="entry name" value="CRA_dom"/>
</dbReference>
<gene>
    <name evidence="7" type="primary">Cni-maea-1</name>
    <name evidence="7" type="synonym">Cnig_chr_I.g3039</name>
    <name evidence="7" type="ORF">B9Z55_003039</name>
</gene>
<dbReference type="GO" id="GO:0034657">
    <property type="term" value="C:GID complex"/>
    <property type="evidence" value="ECO:0007669"/>
    <property type="project" value="TreeGrafter"/>
</dbReference>
<dbReference type="GO" id="GO:0005737">
    <property type="term" value="C:cytoplasm"/>
    <property type="evidence" value="ECO:0007669"/>
    <property type="project" value="TreeGrafter"/>
</dbReference>
<protein>
    <recommendedName>
        <fullName evidence="2">E3 ubiquitin-protein transferase MAEA</fullName>
    </recommendedName>
    <alternativeName>
        <fullName evidence="4">Macrophage erythroblast attacher</fullName>
    </alternativeName>
</protein>
<dbReference type="InterPro" id="IPR045098">
    <property type="entry name" value="Fyv10_fam"/>
</dbReference>
<evidence type="ECO:0000259" key="6">
    <source>
        <dbReference type="PROSITE" id="PS50897"/>
    </source>
</evidence>
<dbReference type="Proteomes" id="UP000230233">
    <property type="component" value="Chromosome I"/>
</dbReference>